<accession>A0A660HSP0</accession>
<reference evidence="2 4" key="3">
    <citation type="journal article" date="2020" name="Biotechnol. Biofuels">
        <title>New insights from the biogas microbiome by comprehensive genome-resolved metagenomics of nearly 1600 species originating from multiple anaerobic digesters.</title>
        <authorList>
            <person name="Campanaro S."/>
            <person name="Treu L."/>
            <person name="Rodriguez-R L.M."/>
            <person name="Kovalovszki A."/>
            <person name="Ziels R.M."/>
            <person name="Maus I."/>
            <person name="Zhu X."/>
            <person name="Kougias P.G."/>
            <person name="Basile A."/>
            <person name="Luo G."/>
            <person name="Schluter A."/>
            <person name="Konstantinidis K.T."/>
            <person name="Angelidaki I."/>
        </authorList>
    </citation>
    <scope>NUCLEOTIDE SEQUENCE [LARGE SCALE GENOMIC DNA]</scope>
    <source>
        <strain evidence="2">AS22ysBPME_46</strain>
    </source>
</reference>
<sequence>MIVRKNISIDQSYVDKLKPFLEKNNGNLSAAIRDAIETASLSLAGSTVESGEKDSGKVSQNAEFRNKLIEDDEFLLVHHTLLEWLIKKTSGLLIDESIVYEIINPYKIKRISDIVSYINSLNEKMGWKIKVDAEYSQDSEPESASLTLSNGNPYFREIMAHNLALYLAKQMKLDVQGLFCKSNVTKIYFKRFEFLDYQKVPKGLDKYFGQMEIVFREIQKKPEFWKNLIKIYKQQNYQRLSINRKTFEAFVSGDLPSLAEITRDFELDTGKPPEAFTLAEHIMIFKEVYLTDSIGSDIEICTVKGREYVKLIHDYSDKKVCEIITKYYSNILKSTGYPFTVTTNPHMILFVFGKMPGSTCFSELNTLES</sequence>
<gene>
    <name evidence="1" type="ORF">AOB57_008835</name>
    <name evidence="2" type="ORF">GX302_04630</name>
</gene>
<dbReference type="Proteomes" id="UP000585579">
    <property type="component" value="Unassembled WGS sequence"/>
</dbReference>
<dbReference type="KEGG" id="mfz:AOB57_008835"/>
<dbReference type="EMBL" id="JAAYQL010000024">
    <property type="protein sequence ID" value="NLK32130.1"/>
    <property type="molecule type" value="Genomic_DNA"/>
</dbReference>
<evidence type="ECO:0000313" key="3">
    <source>
        <dbReference type="Proteomes" id="UP000053087"/>
    </source>
</evidence>
<dbReference type="Proteomes" id="UP000053087">
    <property type="component" value="Chromosome"/>
</dbReference>
<protein>
    <submittedName>
        <fullName evidence="1">Uncharacterized protein</fullName>
    </submittedName>
</protein>
<proteinExistence type="predicted"/>
<dbReference type="GeneID" id="53688215"/>
<keyword evidence="3" id="KW-1185">Reference proteome</keyword>
<dbReference type="AlphaFoldDB" id="A0A660HSP0"/>
<dbReference type="RefSeq" id="WP_054298930.1">
    <property type="nucleotide sequence ID" value="NZ_CP032683.1"/>
</dbReference>
<evidence type="ECO:0000313" key="2">
    <source>
        <dbReference type="EMBL" id="NLK32130.1"/>
    </source>
</evidence>
<reference evidence="1 3" key="1">
    <citation type="journal article" date="2016" name="Int. J. Syst. Evol. Microbiol.">
        <title>Methanosarcina flavescens sp. nov., a methanogenic archaeon isolated from a full-scale anaerobic digester.</title>
        <authorList>
            <person name="Kern T."/>
            <person name="Fischer M.A."/>
            <person name="Deppenmeier U."/>
            <person name="Schmitz R.A."/>
            <person name="Rother M."/>
        </authorList>
    </citation>
    <scope>NUCLEOTIDE SEQUENCE [LARGE SCALE GENOMIC DNA]</scope>
    <source>
        <strain evidence="1 3">E03.2</strain>
    </source>
</reference>
<reference evidence="1" key="2">
    <citation type="submission" date="2018-10" db="EMBL/GenBank/DDBJ databases">
        <authorList>
            <person name="Fischer M.A."/>
            <person name="Kern T."/>
            <person name="Deppenmeier U."/>
            <person name="Schmitz R.A."/>
            <person name="Rother M."/>
        </authorList>
    </citation>
    <scope>NUCLEOTIDE SEQUENCE</scope>
    <source>
        <strain evidence="1">E03.2</strain>
    </source>
</reference>
<organism evidence="1 3">
    <name type="scientific">Methanosarcina flavescens</name>
    <dbReference type="NCBI Taxonomy" id="1715806"/>
    <lineage>
        <taxon>Archaea</taxon>
        <taxon>Methanobacteriati</taxon>
        <taxon>Methanobacteriota</taxon>
        <taxon>Stenosarchaea group</taxon>
        <taxon>Methanomicrobia</taxon>
        <taxon>Methanosarcinales</taxon>
        <taxon>Methanosarcinaceae</taxon>
        <taxon>Methanosarcina</taxon>
    </lineage>
</organism>
<evidence type="ECO:0000313" key="1">
    <source>
        <dbReference type="EMBL" id="AYK15284.1"/>
    </source>
</evidence>
<dbReference type="OrthoDB" id="134804at2157"/>
<dbReference type="EMBL" id="CP032683">
    <property type="protein sequence ID" value="AYK15284.1"/>
    <property type="molecule type" value="Genomic_DNA"/>
</dbReference>
<name>A0A660HSP0_9EURY</name>
<evidence type="ECO:0000313" key="4">
    <source>
        <dbReference type="Proteomes" id="UP000585579"/>
    </source>
</evidence>